<proteinExistence type="inferred from homology"/>
<dbReference type="GO" id="GO:0004477">
    <property type="term" value="F:methenyltetrahydrofolate cyclohydrolase activity"/>
    <property type="evidence" value="ECO:0000318"/>
    <property type="project" value="GO_Central"/>
</dbReference>
<dbReference type="KEGG" id="ptm:GSPATT00018560001"/>
<dbReference type="Pfam" id="PF02882">
    <property type="entry name" value="THF_DHG_CYH_C"/>
    <property type="match status" value="1"/>
</dbReference>
<evidence type="ECO:0000259" key="8">
    <source>
        <dbReference type="Pfam" id="PF00763"/>
    </source>
</evidence>
<dbReference type="Proteomes" id="UP000000600">
    <property type="component" value="Unassembled WGS sequence"/>
</dbReference>
<dbReference type="OrthoDB" id="5126881at2759"/>
<reference evidence="10 11" key="1">
    <citation type="journal article" date="2006" name="Nature">
        <title>Global trends of whole-genome duplications revealed by the ciliate Paramecium tetraurelia.</title>
        <authorList>
            <consortium name="Genoscope"/>
            <person name="Aury J.-M."/>
            <person name="Jaillon O."/>
            <person name="Duret L."/>
            <person name="Noel B."/>
            <person name="Jubin C."/>
            <person name="Porcel B.M."/>
            <person name="Segurens B."/>
            <person name="Daubin V."/>
            <person name="Anthouard V."/>
            <person name="Aiach N."/>
            <person name="Arnaiz O."/>
            <person name="Billaut A."/>
            <person name="Beisson J."/>
            <person name="Blanc I."/>
            <person name="Bouhouche K."/>
            <person name="Camara F."/>
            <person name="Duharcourt S."/>
            <person name="Guigo R."/>
            <person name="Gogendeau D."/>
            <person name="Katinka M."/>
            <person name="Keller A.-M."/>
            <person name="Kissmehl R."/>
            <person name="Klotz C."/>
            <person name="Koll F."/>
            <person name="Le Moue A."/>
            <person name="Lepere C."/>
            <person name="Malinsky S."/>
            <person name="Nowacki M."/>
            <person name="Nowak J.K."/>
            <person name="Plattner H."/>
            <person name="Poulain J."/>
            <person name="Ruiz F."/>
            <person name="Serrano V."/>
            <person name="Zagulski M."/>
            <person name="Dessen P."/>
            <person name="Betermier M."/>
            <person name="Weissenbach J."/>
            <person name="Scarpelli C."/>
            <person name="Schachter V."/>
            <person name="Sperling L."/>
            <person name="Meyer E."/>
            <person name="Cohen J."/>
            <person name="Wincker P."/>
        </authorList>
    </citation>
    <scope>NUCLEOTIDE SEQUENCE [LARGE SCALE GENOMIC DNA]</scope>
    <source>
        <strain evidence="10 11">Stock d4-2</strain>
    </source>
</reference>
<evidence type="ECO:0000256" key="2">
    <source>
        <dbReference type="ARBA" id="ARBA00011738"/>
    </source>
</evidence>
<dbReference type="PANTHER" id="PTHR48099">
    <property type="entry name" value="C-1-TETRAHYDROFOLATE SYNTHASE, CYTOPLASMIC-RELATED"/>
    <property type="match status" value="1"/>
</dbReference>
<dbReference type="eggNOG" id="KOG0089">
    <property type="taxonomic scope" value="Eukaryota"/>
</dbReference>
<evidence type="ECO:0000256" key="4">
    <source>
        <dbReference type="ARBA" id="ARBA00022801"/>
    </source>
</evidence>
<comment type="pathway">
    <text evidence="1">One-carbon metabolism; tetrahydrofolate interconversion.</text>
</comment>
<dbReference type="GO" id="GO:0005829">
    <property type="term" value="C:cytosol"/>
    <property type="evidence" value="ECO:0000318"/>
    <property type="project" value="GO_Central"/>
</dbReference>
<evidence type="ECO:0000259" key="9">
    <source>
        <dbReference type="Pfam" id="PF02882"/>
    </source>
</evidence>
<dbReference type="Pfam" id="PF00763">
    <property type="entry name" value="THF_DHG_CYH"/>
    <property type="match status" value="1"/>
</dbReference>
<keyword evidence="11" id="KW-1185">Reference proteome</keyword>
<keyword evidence="6" id="KW-0560">Oxidoreductase</keyword>
<keyword evidence="7" id="KW-0511">Multifunctional enzyme</keyword>
<dbReference type="InterPro" id="IPR000672">
    <property type="entry name" value="THF_DH/CycHdrlase"/>
</dbReference>
<dbReference type="SUPFAM" id="SSF51735">
    <property type="entry name" value="NAD(P)-binding Rossmann-fold domains"/>
    <property type="match status" value="1"/>
</dbReference>
<dbReference type="InterPro" id="IPR020630">
    <property type="entry name" value="THF_DH/CycHdrlase_cat_dom"/>
</dbReference>
<dbReference type="HAMAP" id="MF_01576">
    <property type="entry name" value="THF_DHG_CYH"/>
    <property type="match status" value="1"/>
</dbReference>
<dbReference type="GO" id="GO:0035999">
    <property type="term" value="P:tetrahydrofolate interconversion"/>
    <property type="evidence" value="ECO:0000318"/>
    <property type="project" value="GO_Central"/>
</dbReference>
<dbReference type="AlphaFoldDB" id="A0DMT9"/>
<dbReference type="GeneID" id="5037538"/>
<keyword evidence="3" id="KW-0554">One-carbon metabolism</keyword>
<dbReference type="InParanoid" id="A0DMT9"/>
<dbReference type="HOGENOM" id="CLU_034045_2_1_1"/>
<feature type="domain" description="Tetrahydrofolate dehydrogenase/cyclohydrolase NAD(P)-binding" evidence="9">
    <location>
        <begin position="145"/>
        <end position="286"/>
    </location>
</feature>
<dbReference type="FunFam" id="3.40.50.10860:FF:000005">
    <property type="entry name" value="C-1-tetrahydrofolate synthase, cytoplasmic, putative"/>
    <property type="match status" value="1"/>
</dbReference>
<dbReference type="EMBL" id="CT868507">
    <property type="protein sequence ID" value="CAK84356.1"/>
    <property type="molecule type" value="Genomic_DNA"/>
</dbReference>
<gene>
    <name evidence="10" type="ORF">GSPATT00018560001</name>
</gene>
<evidence type="ECO:0008006" key="12">
    <source>
        <dbReference type="Google" id="ProtNLM"/>
    </source>
</evidence>
<evidence type="ECO:0000256" key="5">
    <source>
        <dbReference type="ARBA" id="ARBA00022857"/>
    </source>
</evidence>
<feature type="domain" description="Tetrahydrofolate dehydrogenase/cyclohydrolase catalytic" evidence="8">
    <location>
        <begin position="33"/>
        <end position="124"/>
    </location>
</feature>
<dbReference type="PANTHER" id="PTHR48099:SF5">
    <property type="entry name" value="C-1-TETRAHYDROFOLATE SYNTHASE, CYTOPLASMIC"/>
    <property type="match status" value="1"/>
</dbReference>
<evidence type="ECO:0000313" key="10">
    <source>
        <dbReference type="EMBL" id="CAK84356.1"/>
    </source>
</evidence>
<dbReference type="SUPFAM" id="SSF53223">
    <property type="entry name" value="Aminoacid dehydrogenase-like, N-terminal domain"/>
    <property type="match status" value="1"/>
</dbReference>
<dbReference type="CDD" id="cd01080">
    <property type="entry name" value="NAD_bind_m-THF_DH_Cyclohyd"/>
    <property type="match status" value="1"/>
</dbReference>
<dbReference type="STRING" id="5888.A0DMT9"/>
<evidence type="ECO:0000256" key="7">
    <source>
        <dbReference type="ARBA" id="ARBA00023268"/>
    </source>
</evidence>
<keyword evidence="5" id="KW-0521">NADP</keyword>
<dbReference type="OMA" id="YGCATPK"/>
<accession>A0DMT9</accession>
<evidence type="ECO:0000256" key="1">
    <source>
        <dbReference type="ARBA" id="ARBA00004777"/>
    </source>
</evidence>
<evidence type="ECO:0000256" key="6">
    <source>
        <dbReference type="ARBA" id="ARBA00023002"/>
    </source>
</evidence>
<dbReference type="Gene3D" id="3.40.50.10860">
    <property type="entry name" value="Leucine Dehydrogenase, chain A, domain 1"/>
    <property type="match status" value="1"/>
</dbReference>
<dbReference type="RefSeq" id="XP_001451753.1">
    <property type="nucleotide sequence ID" value="XM_001451716.1"/>
</dbReference>
<dbReference type="InterPro" id="IPR046346">
    <property type="entry name" value="Aminoacid_DH-like_N_sf"/>
</dbReference>
<dbReference type="InterPro" id="IPR020631">
    <property type="entry name" value="THF_DH/CycHdrlase_NAD-bd_dom"/>
</dbReference>
<keyword evidence="4" id="KW-0378">Hydrolase</keyword>
<dbReference type="GO" id="GO:0004488">
    <property type="term" value="F:methylenetetrahydrofolate dehydrogenase (NADP+) activity"/>
    <property type="evidence" value="ECO:0000318"/>
    <property type="project" value="GO_Central"/>
</dbReference>
<name>A0DMT9_PARTE</name>
<dbReference type="PRINTS" id="PR00085">
    <property type="entry name" value="THFDHDRGNASE"/>
</dbReference>
<sequence length="309" mass="34597">MGTYQLKKPPLELSSLSITTPQVFTLKIKENSALMRPGLAIIQVGNNPSSLTYVRKKIALCEEHQIHHELYHFPETISQKEIVHRIKSLNQKGSIDGILVQLPLPPHLSRLEISNEIKLNKDIDCLHMANFQNLLQNGEDNDIIPCTPAAVLHILDTQNIDVRNQNVTVIGRSQLVGFPLSVLLLKRNARVTICHSETTVQEHVEKADIVISCAGHKELVKGEWIKNGAKVIDVGITRIPGTNQIVGDIEFQKALPRVSFITPVPGGVGPLTVSMLFRNLYRVWCRSNGLKANVDEQEDELDYAQNYQF</sequence>
<evidence type="ECO:0000313" key="11">
    <source>
        <dbReference type="Proteomes" id="UP000000600"/>
    </source>
</evidence>
<dbReference type="FunFam" id="3.40.50.720:FF:000908">
    <property type="entry name" value="Methenyl tetrahydrofolate cyclohydrolase / NADP-dependent methylene H4F dehydrogenase"/>
    <property type="match status" value="1"/>
</dbReference>
<dbReference type="InterPro" id="IPR036291">
    <property type="entry name" value="NAD(P)-bd_dom_sf"/>
</dbReference>
<protein>
    <recommendedName>
        <fullName evidence="12">Methenyltetrahydrofolate cyclohydrolase</fullName>
    </recommendedName>
</protein>
<comment type="subunit">
    <text evidence="2">Homodimer.</text>
</comment>
<dbReference type="Gene3D" id="3.40.50.720">
    <property type="entry name" value="NAD(P)-binding Rossmann-like Domain"/>
    <property type="match status" value="1"/>
</dbReference>
<evidence type="ECO:0000256" key="3">
    <source>
        <dbReference type="ARBA" id="ARBA00022563"/>
    </source>
</evidence>
<organism evidence="10 11">
    <name type="scientific">Paramecium tetraurelia</name>
    <dbReference type="NCBI Taxonomy" id="5888"/>
    <lineage>
        <taxon>Eukaryota</taxon>
        <taxon>Sar</taxon>
        <taxon>Alveolata</taxon>
        <taxon>Ciliophora</taxon>
        <taxon>Intramacronucleata</taxon>
        <taxon>Oligohymenophorea</taxon>
        <taxon>Peniculida</taxon>
        <taxon>Parameciidae</taxon>
        <taxon>Paramecium</taxon>
    </lineage>
</organism>